<keyword evidence="2" id="KW-0863">Zinc-finger</keyword>
<dbReference type="PROSITE" id="PS50102">
    <property type="entry name" value="RRM"/>
    <property type="match status" value="2"/>
</dbReference>
<keyword evidence="2" id="KW-0862">Zinc</keyword>
<dbReference type="PROSITE" id="PS50158">
    <property type="entry name" value="ZF_CCHC"/>
    <property type="match status" value="4"/>
</dbReference>
<dbReference type="Pfam" id="PF00397">
    <property type="entry name" value="WW"/>
    <property type="match status" value="1"/>
</dbReference>
<dbReference type="PROSITE" id="PS50020">
    <property type="entry name" value="WW_DOMAIN_2"/>
    <property type="match status" value="1"/>
</dbReference>
<dbReference type="PROSITE" id="PS01159">
    <property type="entry name" value="WW_DOMAIN_1"/>
    <property type="match status" value="1"/>
</dbReference>
<feature type="domain" description="CCHC-type" evidence="7">
    <location>
        <begin position="696"/>
        <end position="710"/>
    </location>
</feature>
<dbReference type="GO" id="GO:0003723">
    <property type="term" value="F:RNA binding"/>
    <property type="evidence" value="ECO:0007669"/>
    <property type="project" value="UniProtKB-UniRule"/>
</dbReference>
<feature type="compositionally biased region" description="Polar residues" evidence="4">
    <location>
        <begin position="85"/>
        <end position="96"/>
    </location>
</feature>
<dbReference type="Gene3D" id="3.30.70.330">
    <property type="match status" value="2"/>
</dbReference>
<dbReference type="InterPro" id="IPR036020">
    <property type="entry name" value="WW_dom_sf"/>
</dbReference>
<dbReference type="SUPFAM" id="SSF57756">
    <property type="entry name" value="Retrovirus zinc finger-like domains"/>
    <property type="match status" value="4"/>
</dbReference>
<evidence type="ECO:0000256" key="3">
    <source>
        <dbReference type="PROSITE-ProRule" id="PRU00176"/>
    </source>
</evidence>
<keyword evidence="2" id="KW-0479">Metal-binding</keyword>
<dbReference type="Gene3D" id="2.20.70.10">
    <property type="match status" value="1"/>
</dbReference>
<dbReference type="InterPro" id="IPR036875">
    <property type="entry name" value="Znf_CCHC_sf"/>
</dbReference>
<feature type="domain" description="CCHC-type" evidence="7">
    <location>
        <begin position="599"/>
        <end position="613"/>
    </location>
</feature>
<dbReference type="Gene3D" id="4.10.60.10">
    <property type="entry name" value="Zinc finger, CCHC-type"/>
    <property type="match status" value="3"/>
</dbReference>
<evidence type="ECO:0000313" key="9">
    <source>
        <dbReference type="Proteomes" id="UP000507222"/>
    </source>
</evidence>
<dbReference type="CDD" id="cd12271">
    <property type="entry name" value="RRM1_PHIP1"/>
    <property type="match status" value="1"/>
</dbReference>
<dbReference type="SMART" id="SM00343">
    <property type="entry name" value="ZnF_C2HC"/>
    <property type="match status" value="4"/>
</dbReference>
<dbReference type="InterPro" id="IPR000504">
    <property type="entry name" value="RRM_dom"/>
</dbReference>
<feature type="domain" description="RRM" evidence="6">
    <location>
        <begin position="368"/>
        <end position="444"/>
    </location>
</feature>
<evidence type="ECO:0000259" key="6">
    <source>
        <dbReference type="PROSITE" id="PS50102"/>
    </source>
</evidence>
<name>A0A6J5U3G5_PRUAR</name>
<reference evidence="8 9" key="1">
    <citation type="submission" date="2020-05" db="EMBL/GenBank/DDBJ databases">
        <authorList>
            <person name="Campoy J."/>
            <person name="Schneeberger K."/>
            <person name="Spophaly S."/>
        </authorList>
    </citation>
    <scope>NUCLEOTIDE SEQUENCE [LARGE SCALE GENOMIC DNA]</scope>
    <source>
        <strain evidence="8">PruArmRojPasFocal</strain>
    </source>
</reference>
<dbReference type="EMBL" id="CAEKDK010000002">
    <property type="protein sequence ID" value="CAB4270726.1"/>
    <property type="molecule type" value="Genomic_DNA"/>
</dbReference>
<dbReference type="Proteomes" id="UP000507222">
    <property type="component" value="Unassembled WGS sequence"/>
</dbReference>
<feature type="compositionally biased region" description="Basic residues" evidence="4">
    <location>
        <begin position="225"/>
        <end position="237"/>
    </location>
</feature>
<evidence type="ECO:0000256" key="1">
    <source>
        <dbReference type="ARBA" id="ARBA00022884"/>
    </source>
</evidence>
<dbReference type="Pfam" id="PF00098">
    <property type="entry name" value="zf-CCHC"/>
    <property type="match status" value="3"/>
</dbReference>
<sequence length="819" mass="88058">MGQHGYPPATLPHYLPLVYFSDPTLPPPWTGMFDGNLGVVYYWNPQTNVSQYEHPASSSYPTTHLINSPIPQFWNSHVPLDYTTNSPHRLTTSTPTDLAAPSNVGTGSVAHPLHTSLEIPDPNSKPQSLKVLLDYATHKPRFSKREKRRKLLALRGSEAANGSVSGGNFEENKGEEDKREVGSEDLGDEKEEEKKKKKKRKRDKEEENGSLSSEENEVVKEEAKKPKKKNKKKKRKEAKNEEEKKDGELGTEERSVKETGNNSDRQANGDVPTKVFVGGIPYYSTEDDIRSYFESCGTITEVDCLRFPESGKFRGIAIISFKTEAAAKRALALDGAEMGELFLKIQPYKATQANKVSDFAPQIVEGYNRIYVENLSWDITEDDLKKLFSDCKISSIHFGTDEETGEFRGYAHVNFSDSLSLTLALKLDQKVVCGRPVKISCAVPLKRVGIPSKSAPMTLSTLSISVAPTTGANLIPVTTTTDTGADNSELSSVSGKIKRRTCYRCGEKGHLLSACPISATMFSSTHSISIATTTSTDSIPVATTRSTNSIPVATTTRTNSIPVAATTRTNSIPVATTTSTGADNGGLSAVSGKIKRRTCYRCGEKGHLLSACPISATTFSSTHSISIATTTSTDSIPVATTRSTNSIPAATTTRTNSIPVTATTRTKSIPVATTTSTGADNGGLSAVSGKIKRRTCYWCGEKGHLLSACPISATTFSGTHSISIATTTSTDSMPLATTTGTNSIPVATTTRTNLIPVATTTGTEADNVGLSAISGKIKRRTCYRCGEKGHLLSACPISATFSSTRSISIATTTSTDRYQ</sequence>
<gene>
    <name evidence="8" type="ORF">CURHAP_LOCUS17009</name>
</gene>
<feature type="domain" description="CCHC-type" evidence="7">
    <location>
        <begin position="782"/>
        <end position="796"/>
    </location>
</feature>
<feature type="domain" description="RRM" evidence="6">
    <location>
        <begin position="273"/>
        <end position="350"/>
    </location>
</feature>
<accession>A0A6J5U3G5</accession>
<protein>
    <submittedName>
        <fullName evidence="8">Uncharacterized protein</fullName>
    </submittedName>
</protein>
<feature type="region of interest" description="Disordered" evidence="4">
    <location>
        <begin position="85"/>
        <end position="125"/>
    </location>
</feature>
<dbReference type="PANTHER" id="PTHR23236">
    <property type="entry name" value="EUKARYOTIC TRANSLATION INITIATION FACTOR 4B/4H"/>
    <property type="match status" value="1"/>
</dbReference>
<dbReference type="SMART" id="SM00360">
    <property type="entry name" value="RRM"/>
    <property type="match status" value="2"/>
</dbReference>
<dbReference type="InterPro" id="IPR012677">
    <property type="entry name" value="Nucleotide-bd_a/b_plait_sf"/>
</dbReference>
<dbReference type="Pfam" id="PF00076">
    <property type="entry name" value="RRM_1"/>
    <property type="match status" value="2"/>
</dbReference>
<proteinExistence type="predicted"/>
<feature type="domain" description="CCHC-type" evidence="7">
    <location>
        <begin position="502"/>
        <end position="516"/>
    </location>
</feature>
<dbReference type="SUPFAM" id="SSF54928">
    <property type="entry name" value="RNA-binding domain, RBD"/>
    <property type="match status" value="2"/>
</dbReference>
<feature type="region of interest" description="Disordered" evidence="4">
    <location>
        <begin position="154"/>
        <end position="272"/>
    </location>
</feature>
<feature type="compositionally biased region" description="Basic and acidic residues" evidence="4">
    <location>
        <begin position="170"/>
        <end position="182"/>
    </location>
</feature>
<dbReference type="InterPro" id="IPR001202">
    <property type="entry name" value="WW_dom"/>
</dbReference>
<dbReference type="InterPro" id="IPR001878">
    <property type="entry name" value="Znf_CCHC"/>
</dbReference>
<organism evidence="8 9">
    <name type="scientific">Prunus armeniaca</name>
    <name type="common">Apricot</name>
    <name type="synonym">Armeniaca vulgaris</name>
    <dbReference type="NCBI Taxonomy" id="36596"/>
    <lineage>
        <taxon>Eukaryota</taxon>
        <taxon>Viridiplantae</taxon>
        <taxon>Streptophyta</taxon>
        <taxon>Embryophyta</taxon>
        <taxon>Tracheophyta</taxon>
        <taxon>Spermatophyta</taxon>
        <taxon>Magnoliopsida</taxon>
        <taxon>eudicotyledons</taxon>
        <taxon>Gunneridae</taxon>
        <taxon>Pentapetalae</taxon>
        <taxon>rosids</taxon>
        <taxon>fabids</taxon>
        <taxon>Rosales</taxon>
        <taxon>Rosaceae</taxon>
        <taxon>Amygdaloideae</taxon>
        <taxon>Amygdaleae</taxon>
        <taxon>Prunus</taxon>
    </lineage>
</organism>
<evidence type="ECO:0000256" key="2">
    <source>
        <dbReference type="PROSITE-ProRule" id="PRU00047"/>
    </source>
</evidence>
<feature type="domain" description="WW" evidence="5">
    <location>
        <begin position="23"/>
        <end position="57"/>
    </location>
</feature>
<evidence type="ECO:0000313" key="8">
    <source>
        <dbReference type="EMBL" id="CAB4270726.1"/>
    </source>
</evidence>
<keyword evidence="1 3" id="KW-0694">RNA-binding</keyword>
<dbReference type="SUPFAM" id="SSF51045">
    <property type="entry name" value="WW domain"/>
    <property type="match status" value="1"/>
</dbReference>
<evidence type="ECO:0000259" key="5">
    <source>
        <dbReference type="PROSITE" id="PS50020"/>
    </source>
</evidence>
<evidence type="ECO:0000256" key="4">
    <source>
        <dbReference type="SAM" id="MobiDB-lite"/>
    </source>
</evidence>
<dbReference type="AlphaFoldDB" id="A0A6J5U3G5"/>
<dbReference type="InterPro" id="IPR034361">
    <property type="entry name" value="PHIP1_RRM1"/>
</dbReference>
<dbReference type="CDD" id="cd00201">
    <property type="entry name" value="WW"/>
    <property type="match status" value="1"/>
</dbReference>
<dbReference type="SMART" id="SM00456">
    <property type="entry name" value="WW"/>
    <property type="match status" value="1"/>
</dbReference>
<evidence type="ECO:0000259" key="7">
    <source>
        <dbReference type="PROSITE" id="PS50158"/>
    </source>
</evidence>
<dbReference type="GO" id="GO:0008270">
    <property type="term" value="F:zinc ion binding"/>
    <property type="evidence" value="ECO:0007669"/>
    <property type="project" value="UniProtKB-KW"/>
</dbReference>
<feature type="compositionally biased region" description="Basic and acidic residues" evidence="4">
    <location>
        <begin position="238"/>
        <end position="257"/>
    </location>
</feature>
<dbReference type="PANTHER" id="PTHR23236:SF24">
    <property type="entry name" value="PHRAGMOPLASTIN INTERACTING PROTEIN 1"/>
    <property type="match status" value="1"/>
</dbReference>
<dbReference type="InterPro" id="IPR035979">
    <property type="entry name" value="RBD_domain_sf"/>
</dbReference>